<evidence type="ECO:0000256" key="4">
    <source>
        <dbReference type="PROSITE-ProRule" id="PRU00335"/>
    </source>
</evidence>
<sequence>MSETRTHLKALATDQIRHANLAAASFRELGKAAGIKSSSVHYHFQSRDKLLTELLQDYDTDFFDRLDLMTEGMTKPRQRLLALFSIFEDSHKHQLQCMSLAYAASQHELSPASLEAVDHFLSRLEEWVTDTLANARLLPMPREQLARVLVSSLEGSLLFDRLHSEPRHLQATKDWICTLSSL</sequence>
<dbReference type="InterPro" id="IPR009057">
    <property type="entry name" value="Homeodomain-like_sf"/>
</dbReference>
<dbReference type="STRING" id="187493.CN03_00590"/>
<keyword evidence="1" id="KW-0805">Transcription regulation</keyword>
<feature type="domain" description="HTH tetR-type" evidence="5">
    <location>
        <begin position="2"/>
        <end position="62"/>
    </location>
</feature>
<dbReference type="KEGG" id="tol:TOL_3724"/>
<keyword evidence="7" id="KW-1185">Reference proteome</keyword>
<reference evidence="6 7" key="1">
    <citation type="journal article" date="2013" name="Genome Announc.">
        <title>Genome Sequence of Thalassolituus oleivorans MIL-1 (DSM 14913T).</title>
        <authorList>
            <person name="Golyshin P.N."/>
            <person name="Werner J."/>
            <person name="Chernikova T.N."/>
            <person name="Tran H."/>
            <person name="Ferrer M."/>
            <person name="Yakimov M.M."/>
            <person name="Teeling H."/>
            <person name="Golyshina O.V."/>
        </authorList>
    </citation>
    <scope>NUCLEOTIDE SEQUENCE [LARGE SCALE GENOMIC DNA]</scope>
    <source>
        <strain evidence="6 7">MIL-1</strain>
    </source>
</reference>
<dbReference type="PANTHER" id="PTHR47506:SF1">
    <property type="entry name" value="HTH-TYPE TRANSCRIPTIONAL REGULATOR YJDC"/>
    <property type="match status" value="1"/>
</dbReference>
<evidence type="ECO:0000256" key="1">
    <source>
        <dbReference type="ARBA" id="ARBA00023015"/>
    </source>
</evidence>
<evidence type="ECO:0000256" key="2">
    <source>
        <dbReference type="ARBA" id="ARBA00023125"/>
    </source>
</evidence>
<accession>M5DW96</accession>
<feature type="DNA-binding region" description="H-T-H motif" evidence="4">
    <location>
        <begin position="25"/>
        <end position="44"/>
    </location>
</feature>
<organism evidence="6 7">
    <name type="scientific">Thalassolituus oleivorans MIL-1</name>
    <dbReference type="NCBI Taxonomy" id="1298593"/>
    <lineage>
        <taxon>Bacteria</taxon>
        <taxon>Pseudomonadati</taxon>
        <taxon>Pseudomonadota</taxon>
        <taxon>Gammaproteobacteria</taxon>
        <taxon>Oceanospirillales</taxon>
        <taxon>Oceanospirillaceae</taxon>
        <taxon>Thalassolituus</taxon>
    </lineage>
</organism>
<dbReference type="PATRIC" id="fig|1298593.3.peg.3602"/>
<dbReference type="PANTHER" id="PTHR47506">
    <property type="entry name" value="TRANSCRIPTIONAL REGULATORY PROTEIN"/>
    <property type="match status" value="1"/>
</dbReference>
<dbReference type="EMBL" id="HF680312">
    <property type="protein sequence ID" value="CCU74107.1"/>
    <property type="molecule type" value="Genomic_DNA"/>
</dbReference>
<name>M5DW96_9GAMM</name>
<proteinExistence type="predicted"/>
<dbReference type="GeneID" id="79178413"/>
<dbReference type="InterPro" id="IPR036271">
    <property type="entry name" value="Tet_transcr_reg_TetR-rel_C_sf"/>
</dbReference>
<keyword evidence="2 4" id="KW-0238">DNA-binding</keyword>
<evidence type="ECO:0000313" key="7">
    <source>
        <dbReference type="Proteomes" id="UP000011866"/>
    </source>
</evidence>
<dbReference type="InterPro" id="IPR001647">
    <property type="entry name" value="HTH_TetR"/>
</dbReference>
<dbReference type="HOGENOM" id="CLU_1388479_0_0_6"/>
<dbReference type="GO" id="GO:0003677">
    <property type="term" value="F:DNA binding"/>
    <property type="evidence" value="ECO:0007669"/>
    <property type="project" value="UniProtKB-UniRule"/>
</dbReference>
<keyword evidence="3" id="KW-0804">Transcription</keyword>
<dbReference type="Pfam" id="PF00440">
    <property type="entry name" value="TetR_N"/>
    <property type="match status" value="1"/>
</dbReference>
<evidence type="ECO:0000256" key="3">
    <source>
        <dbReference type="ARBA" id="ARBA00023163"/>
    </source>
</evidence>
<dbReference type="SUPFAM" id="SSF48498">
    <property type="entry name" value="Tetracyclin repressor-like, C-terminal domain"/>
    <property type="match status" value="1"/>
</dbReference>
<protein>
    <recommendedName>
        <fullName evidence="5">HTH tetR-type domain-containing protein</fullName>
    </recommendedName>
</protein>
<dbReference type="Gene3D" id="1.10.357.10">
    <property type="entry name" value="Tetracycline Repressor, domain 2"/>
    <property type="match status" value="1"/>
</dbReference>
<dbReference type="RefSeq" id="WP_015488807.1">
    <property type="nucleotide sequence ID" value="NC_020888.1"/>
</dbReference>
<dbReference type="eggNOG" id="COG1309">
    <property type="taxonomic scope" value="Bacteria"/>
</dbReference>
<evidence type="ECO:0000259" key="5">
    <source>
        <dbReference type="PROSITE" id="PS50977"/>
    </source>
</evidence>
<dbReference type="AlphaFoldDB" id="M5DW96"/>
<dbReference type="Proteomes" id="UP000011866">
    <property type="component" value="Chromosome"/>
</dbReference>
<dbReference type="SUPFAM" id="SSF46689">
    <property type="entry name" value="Homeodomain-like"/>
    <property type="match status" value="1"/>
</dbReference>
<evidence type="ECO:0000313" key="6">
    <source>
        <dbReference type="EMBL" id="CCU74107.1"/>
    </source>
</evidence>
<gene>
    <name evidence="6" type="ORF">TOL_3724</name>
</gene>
<dbReference type="PROSITE" id="PS50977">
    <property type="entry name" value="HTH_TETR_2"/>
    <property type="match status" value="1"/>
</dbReference>